<dbReference type="AlphaFoldDB" id="A0A0U4WRE2"/>
<dbReference type="PANTHER" id="PTHR30273:SF2">
    <property type="entry name" value="PROTEIN FECR"/>
    <property type="match status" value="1"/>
</dbReference>
<dbReference type="KEGG" id="por:APT59_10685"/>
<sequence>MLSDPQDRRRTAIREAAGWLALLESGEATAREQELLQEWREADAEHERAWQAALTLQQRFATVPSRLAMASLRPADRGRRTALRQLLGLAVVIPTGWWLMRELPLDAWTAAVSTATGEHRSLTLADGSLLQLNTATAVDLDETRRYLRLIRGEASLQVPGALPMTLDTGFGAVTLRQAEVCVQRHDEGCDVRVVSGSVDIQPLAGPRLELGEGRQLRLSALGVGAIEPFAATVLSWRQGVLIAQDQPLGEFLEEFSRYRFGLLRWDPAVADLRVTGSFQLADTDRVLALLAATLPVDVQWRTRFWVTLVPRSTTA</sequence>
<protein>
    <submittedName>
        <fullName evidence="3">Sugar ABC transporter substrate-binding protein</fullName>
    </submittedName>
</protein>
<feature type="domain" description="FecR N-terminal" evidence="2">
    <location>
        <begin position="14"/>
        <end position="55"/>
    </location>
</feature>
<evidence type="ECO:0000313" key="4">
    <source>
        <dbReference type="Proteomes" id="UP000064137"/>
    </source>
</evidence>
<dbReference type="Gene3D" id="2.60.120.1440">
    <property type="match status" value="1"/>
</dbReference>
<dbReference type="Pfam" id="PF16220">
    <property type="entry name" value="DUF4880"/>
    <property type="match status" value="1"/>
</dbReference>
<reference evidence="3 4" key="1">
    <citation type="submission" date="2016-01" db="EMBL/GenBank/DDBJ databases">
        <title>Annotation of Pseudomonas oryzihabitans USDA-ARS-USMARC-56511.</title>
        <authorList>
            <person name="Harhay G.P."/>
            <person name="Harhay D.M."/>
            <person name="Smith T.P.L."/>
            <person name="Bono J.L."/>
            <person name="Heaton M.P."/>
            <person name="Clawson M.L."/>
            <person name="Chitko-Mckown C.G."/>
            <person name="Capik S.F."/>
            <person name="DeDonder K.D."/>
            <person name="Apley M.D."/>
            <person name="Lubbers B.V."/>
            <person name="White B.J."/>
            <person name="Larson R.L."/>
        </authorList>
    </citation>
    <scope>NUCLEOTIDE SEQUENCE [LARGE SCALE GENOMIC DNA]</scope>
    <source>
        <strain evidence="3 4">USDA-ARS-USMARC-56511</strain>
    </source>
</reference>
<dbReference type="GO" id="GO:0016989">
    <property type="term" value="F:sigma factor antagonist activity"/>
    <property type="evidence" value="ECO:0007669"/>
    <property type="project" value="TreeGrafter"/>
</dbReference>
<evidence type="ECO:0000259" key="1">
    <source>
        <dbReference type="Pfam" id="PF04773"/>
    </source>
</evidence>
<feature type="domain" description="FecR protein" evidence="1">
    <location>
        <begin position="112"/>
        <end position="198"/>
    </location>
</feature>
<accession>A0A0U4WRE2</accession>
<name>A0A0U4WRE2_9PSED</name>
<proteinExistence type="predicted"/>
<dbReference type="PIRSF" id="PIRSF018266">
    <property type="entry name" value="FecR"/>
    <property type="match status" value="1"/>
</dbReference>
<dbReference type="Pfam" id="PF04773">
    <property type="entry name" value="FecR"/>
    <property type="match status" value="1"/>
</dbReference>
<dbReference type="InterPro" id="IPR032623">
    <property type="entry name" value="FecR_N"/>
</dbReference>
<dbReference type="Proteomes" id="UP000064137">
    <property type="component" value="Chromosome"/>
</dbReference>
<evidence type="ECO:0000259" key="2">
    <source>
        <dbReference type="Pfam" id="PF16220"/>
    </source>
</evidence>
<dbReference type="EMBL" id="CP013987">
    <property type="protein sequence ID" value="ALZ84637.1"/>
    <property type="molecule type" value="Genomic_DNA"/>
</dbReference>
<organism evidence="3 4">
    <name type="scientific">Pseudomonas oryzihabitans</name>
    <dbReference type="NCBI Taxonomy" id="47885"/>
    <lineage>
        <taxon>Bacteria</taxon>
        <taxon>Pseudomonadati</taxon>
        <taxon>Pseudomonadota</taxon>
        <taxon>Gammaproteobacteria</taxon>
        <taxon>Pseudomonadales</taxon>
        <taxon>Pseudomonadaceae</taxon>
        <taxon>Pseudomonas</taxon>
    </lineage>
</organism>
<dbReference type="PANTHER" id="PTHR30273">
    <property type="entry name" value="PERIPLASMIC SIGNAL SENSOR AND SIGMA FACTOR ACTIVATOR FECR-RELATED"/>
    <property type="match status" value="1"/>
</dbReference>
<dbReference type="InterPro" id="IPR012373">
    <property type="entry name" value="Ferrdict_sens_TM"/>
</dbReference>
<gene>
    <name evidence="3" type="ORF">APT59_10685</name>
</gene>
<dbReference type="OrthoDB" id="1099576at2"/>
<dbReference type="InterPro" id="IPR006860">
    <property type="entry name" value="FecR"/>
</dbReference>
<evidence type="ECO:0000313" key="3">
    <source>
        <dbReference type="EMBL" id="ALZ84637.1"/>
    </source>
</evidence>